<evidence type="ECO:0000313" key="2">
    <source>
        <dbReference type="Proteomes" id="UP000238137"/>
    </source>
</evidence>
<dbReference type="OrthoDB" id="7856077at2"/>
<evidence type="ECO:0000313" key="1">
    <source>
        <dbReference type="EMBL" id="RNF35109.1"/>
    </source>
</evidence>
<proteinExistence type="predicted"/>
<dbReference type="AlphaFoldDB" id="A0A3R7LQ97"/>
<keyword evidence="2" id="KW-1185">Reference proteome</keyword>
<accession>A0A3R7LQ97</accession>
<dbReference type="CDD" id="cd00093">
    <property type="entry name" value="HTH_XRE"/>
    <property type="match status" value="1"/>
</dbReference>
<dbReference type="Proteomes" id="UP000238137">
    <property type="component" value="Unassembled WGS sequence"/>
</dbReference>
<dbReference type="EMBL" id="PXNQ02000004">
    <property type="protein sequence ID" value="RNF35109.1"/>
    <property type="molecule type" value="Genomic_DNA"/>
</dbReference>
<organism evidence="1 2">
    <name type="scientific">Paracoccus methylarcula</name>
    <dbReference type="NCBI Taxonomy" id="72022"/>
    <lineage>
        <taxon>Bacteria</taxon>
        <taxon>Pseudomonadati</taxon>
        <taxon>Pseudomonadota</taxon>
        <taxon>Alphaproteobacteria</taxon>
        <taxon>Rhodobacterales</taxon>
        <taxon>Paracoccaceae</taxon>
        <taxon>Paracoccus</taxon>
    </lineage>
</organism>
<sequence length="97" mass="11116">MGIVACAIRLKAARYAADLMQTELATSLGLKRTTNISNMEKALTFPNREIMSYFFREHRIDFNFLMSGHYSQLPGDVQDRLFPALEVANNEWDQRAS</sequence>
<gene>
    <name evidence="1" type="ORF">A7A09_008870</name>
</gene>
<dbReference type="Gene3D" id="1.10.260.40">
    <property type="entry name" value="lambda repressor-like DNA-binding domains"/>
    <property type="match status" value="1"/>
</dbReference>
<reference evidence="1" key="1">
    <citation type="submission" date="2018-05" db="EMBL/GenBank/DDBJ databases">
        <title>Reclassification of Methylarcula marina and Methylarcula terricola as Paracoccus methylarcula sp.nov., comb.nov. and Paracoccus terricola comb.nov.</title>
        <authorList>
            <person name="Shmareva M.N."/>
            <person name="Doronina N.V."/>
            <person name="Vasilenko O.V."/>
            <person name="Tarlachkov S.V."/>
            <person name="Trotsenko Y.A."/>
        </authorList>
    </citation>
    <scope>NUCLEOTIDE SEQUENCE [LARGE SCALE GENOMIC DNA]</scope>
    <source>
        <strain evidence="1">VKM B-2159</strain>
    </source>
</reference>
<protein>
    <submittedName>
        <fullName evidence="1">XRE family transcriptional regulator</fullName>
    </submittedName>
</protein>
<dbReference type="SUPFAM" id="SSF47413">
    <property type="entry name" value="lambda repressor-like DNA-binding domains"/>
    <property type="match status" value="1"/>
</dbReference>
<dbReference type="GO" id="GO:0003677">
    <property type="term" value="F:DNA binding"/>
    <property type="evidence" value="ECO:0007669"/>
    <property type="project" value="InterPro"/>
</dbReference>
<name>A0A3R7LQ97_9RHOB</name>
<dbReference type="InterPro" id="IPR001387">
    <property type="entry name" value="Cro/C1-type_HTH"/>
</dbReference>
<dbReference type="InterPro" id="IPR010982">
    <property type="entry name" value="Lambda_DNA-bd_dom_sf"/>
</dbReference>
<comment type="caution">
    <text evidence="1">The sequence shown here is derived from an EMBL/GenBank/DDBJ whole genome shotgun (WGS) entry which is preliminary data.</text>
</comment>